<comment type="cofactor">
    <cofactor evidence="1">
        <name>Mg(2+)</name>
        <dbReference type="ChEBI" id="CHEBI:18420"/>
    </cofactor>
</comment>
<keyword evidence="3" id="KW-0862">Zinc</keyword>
<keyword evidence="7" id="KW-0418">Kinase</keyword>
<comment type="catalytic activity">
    <reaction evidence="6">
        <text>D-fructose + ATP = D-fructose 6-phosphate + ADP + H(+)</text>
        <dbReference type="Rhea" id="RHEA:16125"/>
        <dbReference type="ChEBI" id="CHEBI:15378"/>
        <dbReference type="ChEBI" id="CHEBI:30616"/>
        <dbReference type="ChEBI" id="CHEBI:37721"/>
        <dbReference type="ChEBI" id="CHEBI:61527"/>
        <dbReference type="ChEBI" id="CHEBI:456216"/>
        <dbReference type="EC" id="2.7.1.4"/>
    </reaction>
</comment>
<sequence>MAANRFGAIEAGGTKFVCAVGSSPNDLSAVERIPTTTPAETMARVRAYFEAQIAQGGPLQAIGIATFGPAGVHPGAPEWGTILSTPKPGWSNTSLVQPLGDAFGVPVGFDTDVNGAALAEHRWGAGAGANVSTYVTIGTGVGGGTVANGRIIHGLRHPEVGHFYPRRHGEDVQFSGICPFHGDCLEGLASGPAIATRWGTSLSQLPSNHIAHEVIAYYLGQMVVNLQAVLAPRRIILGGGVSQTPGLLEEVARAAKRLGNGYFAPAKDMERLISAPELGERSGILGAVLLAEQALQKQAKNT</sequence>
<dbReference type="RefSeq" id="WP_167079776.1">
    <property type="nucleotide sequence ID" value="NZ_BAAADC010000001.1"/>
</dbReference>
<evidence type="ECO:0000256" key="5">
    <source>
        <dbReference type="ARBA" id="ARBA00038887"/>
    </source>
</evidence>
<dbReference type="Proteomes" id="UP000570514">
    <property type="component" value="Unassembled WGS sequence"/>
</dbReference>
<evidence type="ECO:0000256" key="3">
    <source>
        <dbReference type="ARBA" id="ARBA00022833"/>
    </source>
</evidence>
<keyword evidence="7" id="KW-0808">Transferase</keyword>
<keyword evidence="2" id="KW-0479">Metal-binding</keyword>
<keyword evidence="4" id="KW-0460">Magnesium</keyword>
<name>A0A846MTS9_9PROT</name>
<dbReference type="InterPro" id="IPR043129">
    <property type="entry name" value="ATPase_NBD"/>
</dbReference>
<evidence type="ECO:0000256" key="4">
    <source>
        <dbReference type="ARBA" id="ARBA00022842"/>
    </source>
</evidence>
<dbReference type="GO" id="GO:0008865">
    <property type="term" value="F:fructokinase activity"/>
    <property type="evidence" value="ECO:0007669"/>
    <property type="project" value="UniProtKB-EC"/>
</dbReference>
<evidence type="ECO:0000256" key="1">
    <source>
        <dbReference type="ARBA" id="ARBA00001946"/>
    </source>
</evidence>
<dbReference type="EMBL" id="JAASRM010000001">
    <property type="protein sequence ID" value="NIK86766.1"/>
    <property type="molecule type" value="Genomic_DNA"/>
</dbReference>
<organism evidence="7 8">
    <name type="scientific">Rhizomicrobium palustre</name>
    <dbReference type="NCBI Taxonomy" id="189966"/>
    <lineage>
        <taxon>Bacteria</taxon>
        <taxon>Pseudomonadati</taxon>
        <taxon>Pseudomonadota</taxon>
        <taxon>Alphaproteobacteria</taxon>
        <taxon>Micropepsales</taxon>
        <taxon>Micropepsaceae</taxon>
        <taxon>Rhizomicrobium</taxon>
    </lineage>
</organism>
<evidence type="ECO:0000256" key="6">
    <source>
        <dbReference type="ARBA" id="ARBA00048451"/>
    </source>
</evidence>
<gene>
    <name evidence="7" type="ORF">FHS83_000084</name>
</gene>
<keyword evidence="8" id="KW-1185">Reference proteome</keyword>
<evidence type="ECO:0000256" key="2">
    <source>
        <dbReference type="ARBA" id="ARBA00022723"/>
    </source>
</evidence>
<evidence type="ECO:0000313" key="7">
    <source>
        <dbReference type="EMBL" id="NIK86766.1"/>
    </source>
</evidence>
<comment type="caution">
    <text evidence="7">The sequence shown here is derived from an EMBL/GenBank/DDBJ whole genome shotgun (WGS) entry which is preliminary data.</text>
</comment>
<dbReference type="InterPro" id="IPR051804">
    <property type="entry name" value="Carb_Metab_Reg_Kinase/Isom"/>
</dbReference>
<proteinExistence type="predicted"/>
<evidence type="ECO:0000313" key="8">
    <source>
        <dbReference type="Proteomes" id="UP000570514"/>
    </source>
</evidence>
<dbReference type="PANTHER" id="PTHR42742">
    <property type="entry name" value="TRANSCRIPTIONAL REPRESSOR MPRA"/>
    <property type="match status" value="1"/>
</dbReference>
<protein>
    <recommendedName>
        <fullName evidence="5">fructokinase</fullName>
        <ecNumber evidence="5">2.7.1.4</ecNumber>
    </recommendedName>
</protein>
<dbReference type="GO" id="GO:0046872">
    <property type="term" value="F:metal ion binding"/>
    <property type="evidence" value="ECO:0007669"/>
    <property type="project" value="UniProtKB-KW"/>
</dbReference>
<dbReference type="Gene3D" id="3.30.420.40">
    <property type="match status" value="2"/>
</dbReference>
<dbReference type="CDD" id="cd24067">
    <property type="entry name" value="ASKHA_NBD_ROK_BsFRK-like"/>
    <property type="match status" value="1"/>
</dbReference>
<dbReference type="EC" id="2.7.1.4" evidence="5"/>
<dbReference type="InterPro" id="IPR000600">
    <property type="entry name" value="ROK"/>
</dbReference>
<accession>A0A846MTS9</accession>
<reference evidence="7 8" key="1">
    <citation type="submission" date="2020-03" db="EMBL/GenBank/DDBJ databases">
        <title>Genomic Encyclopedia of Type Strains, Phase IV (KMG-IV): sequencing the most valuable type-strain genomes for metagenomic binning, comparative biology and taxonomic classification.</title>
        <authorList>
            <person name="Goeker M."/>
        </authorList>
    </citation>
    <scope>NUCLEOTIDE SEQUENCE [LARGE SCALE GENOMIC DNA]</scope>
    <source>
        <strain evidence="7 8">DSM 19867</strain>
    </source>
</reference>
<dbReference type="SUPFAM" id="SSF53067">
    <property type="entry name" value="Actin-like ATPase domain"/>
    <property type="match status" value="1"/>
</dbReference>
<dbReference type="Pfam" id="PF00480">
    <property type="entry name" value="ROK"/>
    <property type="match status" value="1"/>
</dbReference>
<dbReference type="AlphaFoldDB" id="A0A846MTS9"/>
<dbReference type="PANTHER" id="PTHR42742:SF3">
    <property type="entry name" value="FRUCTOKINASE"/>
    <property type="match status" value="1"/>
</dbReference>